<name>A0A1L8H0P9_XENLA</name>
<dbReference type="GO" id="GO:0042609">
    <property type="term" value="F:CD4 receptor binding"/>
    <property type="evidence" value="ECO:0000318"/>
    <property type="project" value="GO_Central"/>
</dbReference>
<dbReference type="GO" id="GO:0030595">
    <property type="term" value="P:leukocyte chemotaxis"/>
    <property type="evidence" value="ECO:0007669"/>
    <property type="project" value="TreeGrafter"/>
</dbReference>
<dbReference type="GO" id="GO:0050729">
    <property type="term" value="P:positive regulation of inflammatory response"/>
    <property type="evidence" value="ECO:0000318"/>
    <property type="project" value="GO_Central"/>
</dbReference>
<comment type="function">
    <text evidence="10 11">Interleukin-16 stimulates a migratory response in CD4+ lymphocytes, monocytes, and eosinophils. Primes CD4+ T-cells for IL-2 and IL-15 responsiveness. Also induces T-lymphocyte expression of interleukin 2 receptor. Ligand for CD4.</text>
</comment>
<evidence type="ECO:0000256" key="5">
    <source>
        <dbReference type="ARBA" id="ARBA00022525"/>
    </source>
</evidence>
<dbReference type="SMART" id="SM00228">
    <property type="entry name" value="PDZ"/>
    <property type="match status" value="4"/>
</dbReference>
<sequence>MPNKYDYERGSIFTSSLKMHRQNSTGKKTKKIKNFRSLSKSLILCNAKNSDDGSSLEEKYTEITDTPHSIVRDCDSLTADTLQISSMIPDPMIRKIIVSKAASVDPTPSKPSLMEPNYFLEYQTEVDNPCPLKMKARCTRTRSNSTSVNPYWIGEIDPQLTKRPTHCRERHSANLYSNRKSMSQQLDSLSGGVQGVSRPSRSLSTAQLINTRSLQASMISNIILMKGQGKGLGFSIVGGKDSIYGPVGIYVKTIFPEGAAAADGRLQEGDEILELNGESMYGLTHNNALQKFKQVKKGVLTLTVRTGLGALEEKPGYFASQMFRSKSSSCCVAREHSPLQSESHAFLLSSHNPNDRVLMEVTMHKESGVGLGIGLCSVPNCGGISSIFIHSLSPGSVAHMDGRLRAGDEIVEINESVVSNKSLNEVYALLSHCPSGPVTILISRHPDPQISEQQLKNAVSQAVENSRCEKDPHPWSYEGERKFFSCFHGKYQCESCIGKHASYLYNSRREQKQMVRSSSEGNDGPTSLGPNMNSYQSHVLASRVHSVNVPLGTQTTILHYSTPVRVENHSPVNPEGLSGSQVSCKKSIGHSGEILVKKLTTKPIPPPRKYYKEDLREDVNHNQENGQSVDETGNLQLKGNQQITGESILDTSSSTSECSYTSAAEPEKHSDTGNPVSNHRPLLRRQARVDYSFDTTSEDPWVRISDCIKNLFSPLINEGHNLIDLESSIRSTGGNTERLRRDSACEDSQICSSQDMSNFKKGPPVAPKPTWFRQSLKGYRNVDKKPTDGTSLDKYKEIHNNIKPQTSSRTSSIKQKINSFETFSTPSPTGKISDRGNVTSSALNDKSFNKQEVESVTVCLNNVTVSTAEIQVTEVIQPPVAIPKSPEKEEPEVSQSPPKPCFQGMRRSSSTSNDPQFHYSELNEQVPYKIPSHRSRSFPLSASTPSDALKINENSSKIYSISNQVSSALMKSLLCFPQSPKLQVSYPWQNESYPVDEISSSPKTESYHLDTGFSVNLSELREFGAGQSEKEKEEDVQEPSLALASVPAGQSVISLLLREELTALIEEVKELDEETLKQFDDIHVVVLHKEEGTGLGFSLAGGLDLENKAITVHRVFPSGLTAQEGTIQKGDKVLSINGKSLKGVTHNDALAILRQARHPKQAVIVIKKEKDGEQTPESLDSAFSALTDDSTAANCDDTGDIIVVTLEKSLAGLGFSLDGGKGSVQGDRPVIINRIFKGVSEKNNAVQYGDELLQLGNISLQGLTRFEAWNSIKSLPNGLVQAVIRRKSTDSTVNQ</sequence>
<keyword evidence="3 11" id="KW-0145">Chemotaxis</keyword>
<dbReference type="PROSITE" id="PS50106">
    <property type="entry name" value="PDZ"/>
    <property type="match status" value="4"/>
</dbReference>
<dbReference type="InterPro" id="IPR055287">
    <property type="entry name" value="IL-16-like"/>
</dbReference>
<dbReference type="OrthoDB" id="42382at2759"/>
<evidence type="ECO:0000256" key="6">
    <source>
        <dbReference type="ARBA" id="ARBA00022737"/>
    </source>
</evidence>
<dbReference type="InterPro" id="IPR036034">
    <property type="entry name" value="PDZ_sf"/>
</dbReference>
<dbReference type="CDD" id="cd06760">
    <property type="entry name" value="PDZ4_PDZD2-PDZ2_hPro-IL-16-like"/>
    <property type="match status" value="1"/>
</dbReference>
<dbReference type="PRINTS" id="PR01931">
    <property type="entry name" value="INTRLEUKIN16"/>
</dbReference>
<feature type="region of interest" description="Disordered" evidence="12">
    <location>
        <begin position="511"/>
        <end position="534"/>
    </location>
</feature>
<dbReference type="PANTHER" id="PTHR48484">
    <property type="entry name" value="PRO-INTERLEUKIN-16"/>
    <property type="match status" value="1"/>
</dbReference>
<dbReference type="InterPro" id="IPR020450">
    <property type="entry name" value="IL-16"/>
</dbReference>
<keyword evidence="7" id="KW-0805">Transcription regulation</keyword>
<evidence type="ECO:0000313" key="13">
    <source>
        <dbReference type="Proteomes" id="UP000186698"/>
    </source>
</evidence>
<dbReference type="CTD" id="108711427"/>
<evidence type="ECO:0000256" key="11">
    <source>
        <dbReference type="RuleBase" id="RU363135"/>
    </source>
</evidence>
<keyword evidence="8" id="KW-0804">Transcription</keyword>
<feature type="region of interest" description="Disordered" evidence="12">
    <location>
        <begin position="646"/>
        <end position="683"/>
    </location>
</feature>
<dbReference type="Gene3D" id="2.30.42.10">
    <property type="match status" value="4"/>
</dbReference>
<protein>
    <recommendedName>
        <fullName evidence="11">Pro-interleukin-16</fullName>
    </recommendedName>
    <component>
        <recommendedName>
            <fullName evidence="11">Interleukin-16</fullName>
            <shortName evidence="11">IL-16</shortName>
        </recommendedName>
        <alternativeName>
            <fullName evidence="11">Lymphocyte chemoattractant factor</fullName>
            <shortName evidence="11">LCF</shortName>
        </alternativeName>
    </component>
</protein>
<reference evidence="14" key="1">
    <citation type="submission" date="2025-08" db="UniProtKB">
        <authorList>
            <consortium name="RefSeq"/>
        </authorList>
    </citation>
    <scope>IDENTIFICATION</scope>
    <source>
        <strain evidence="14">J_2021</strain>
        <tissue evidence="14">Erythrocytes</tissue>
    </source>
</reference>
<feature type="compositionally biased region" description="Polar residues" evidence="12">
    <location>
        <begin position="514"/>
        <end position="534"/>
    </location>
</feature>
<dbReference type="Proteomes" id="UP000186698">
    <property type="component" value="Chromosome 3L"/>
</dbReference>
<dbReference type="STRING" id="8355.A0A1L8H0P9"/>
<feature type="region of interest" description="Disordered" evidence="12">
    <location>
        <begin position="882"/>
        <end position="915"/>
    </location>
</feature>
<dbReference type="PaxDb" id="8355-A0A1L8H0P9"/>
<gene>
    <name evidence="14 15" type="primary">il16.L</name>
    <name evidence="11" type="synonym">IL16</name>
</gene>
<comment type="subunit">
    <text evidence="11">Homotetramer.</text>
</comment>
<dbReference type="GO" id="GO:0005634">
    <property type="term" value="C:nucleus"/>
    <property type="evidence" value="ECO:0007669"/>
    <property type="project" value="UniProtKB-SubCell"/>
</dbReference>
<dbReference type="GeneID" id="108711427"/>
<evidence type="ECO:0000256" key="7">
    <source>
        <dbReference type="ARBA" id="ARBA00023015"/>
    </source>
</evidence>
<dbReference type="Xenbase" id="XB-GENE-6487023">
    <property type="gene designation" value="il16.L"/>
</dbReference>
<dbReference type="FunFam" id="2.30.42.10:FF:000147">
    <property type="entry name" value="Pro-interleukin-16"/>
    <property type="match status" value="1"/>
</dbReference>
<dbReference type="GO" id="GO:0019221">
    <property type="term" value="P:cytokine-mediated signaling pathway"/>
    <property type="evidence" value="ECO:0000318"/>
    <property type="project" value="GO_Central"/>
</dbReference>
<keyword evidence="4 11" id="KW-0202">Cytokine</keyword>
<proteinExistence type="predicted"/>
<dbReference type="GO" id="GO:0005737">
    <property type="term" value="C:cytoplasm"/>
    <property type="evidence" value="ECO:0007669"/>
    <property type="project" value="UniProtKB-SubCell"/>
</dbReference>
<dbReference type="InterPro" id="IPR001478">
    <property type="entry name" value="PDZ"/>
</dbReference>
<organism evidence="13 14">
    <name type="scientific">Xenopus laevis</name>
    <name type="common">African clawed frog</name>
    <dbReference type="NCBI Taxonomy" id="8355"/>
    <lineage>
        <taxon>Eukaryota</taxon>
        <taxon>Metazoa</taxon>
        <taxon>Chordata</taxon>
        <taxon>Craniata</taxon>
        <taxon>Vertebrata</taxon>
        <taxon>Euteleostomi</taxon>
        <taxon>Amphibia</taxon>
        <taxon>Batrachia</taxon>
        <taxon>Anura</taxon>
        <taxon>Pipoidea</taxon>
        <taxon>Pipidae</taxon>
        <taxon>Xenopodinae</taxon>
        <taxon>Xenopus</taxon>
        <taxon>Xenopus</taxon>
    </lineage>
</organism>
<evidence type="ECO:0000256" key="8">
    <source>
        <dbReference type="ARBA" id="ARBA00023163"/>
    </source>
</evidence>
<keyword evidence="6" id="KW-0677">Repeat</keyword>
<accession>A0A1L8H0P9</accession>
<dbReference type="FunFam" id="2.30.42.10:FF:000127">
    <property type="entry name" value="Pro-interleukin-16"/>
    <property type="match status" value="1"/>
</dbReference>
<dbReference type="PANTHER" id="PTHR48484:SF2">
    <property type="entry name" value="PRO-INTERLEUKIN-16"/>
    <property type="match status" value="1"/>
</dbReference>
<dbReference type="CDD" id="cd06759">
    <property type="entry name" value="PDZ3_PDZD2-PDZ1_hPro-IL-16-like"/>
    <property type="match status" value="1"/>
</dbReference>
<evidence type="ECO:0000256" key="1">
    <source>
        <dbReference type="ARBA" id="ARBA00004123"/>
    </source>
</evidence>
<evidence type="ECO:0000256" key="10">
    <source>
        <dbReference type="ARBA" id="ARBA00024706"/>
    </source>
</evidence>
<dbReference type="GO" id="GO:0005125">
    <property type="term" value="F:cytokine activity"/>
    <property type="evidence" value="ECO:0000318"/>
    <property type="project" value="GO_Central"/>
</dbReference>
<dbReference type="Pfam" id="PF00595">
    <property type="entry name" value="PDZ"/>
    <property type="match status" value="3"/>
</dbReference>
<dbReference type="KEGG" id="xla:108711427"/>
<evidence type="ECO:0000256" key="2">
    <source>
        <dbReference type="ARBA" id="ARBA00022490"/>
    </source>
</evidence>
<keyword evidence="9 11" id="KW-0539">Nucleus</keyword>
<dbReference type="RefSeq" id="XP_018108634.1">
    <property type="nucleotide sequence ID" value="XM_018253145.2"/>
</dbReference>
<dbReference type="CDD" id="cd06762">
    <property type="entry name" value="PDZ6_PDZD2-PDZ3_hPro-IL-16-like"/>
    <property type="match status" value="1"/>
</dbReference>
<dbReference type="Bgee" id="108711427">
    <property type="expression patterns" value="Expressed in spleen and 14 other cell types or tissues"/>
</dbReference>
<dbReference type="SUPFAM" id="SSF50156">
    <property type="entry name" value="PDZ domain-like"/>
    <property type="match status" value="4"/>
</dbReference>
<evidence type="ECO:0000256" key="9">
    <source>
        <dbReference type="ARBA" id="ARBA00023242"/>
    </source>
</evidence>
<evidence type="ECO:0000313" key="15">
    <source>
        <dbReference type="Xenbase" id="XB-GENE-6487023"/>
    </source>
</evidence>
<dbReference type="CDD" id="cd06763">
    <property type="entry name" value="PDZ7_PDZD2-PDZ4_hPro-IL-16-like"/>
    <property type="match status" value="1"/>
</dbReference>
<evidence type="ECO:0000256" key="4">
    <source>
        <dbReference type="ARBA" id="ARBA00022514"/>
    </source>
</evidence>
<comment type="subcellular location">
    <subcellularLocation>
        <location evidence="11">Cytoplasm</location>
    </subcellularLocation>
    <subcellularLocation>
        <location evidence="1 11">Nucleus</location>
    </subcellularLocation>
    <subcellularLocation>
        <location evidence="11">Secreted</location>
    </subcellularLocation>
</comment>
<dbReference type="OMA" id="FFTKEAS"/>
<evidence type="ECO:0000313" key="14">
    <source>
        <dbReference type="RefSeq" id="XP_018108634.1"/>
    </source>
</evidence>
<dbReference type="GO" id="GO:0050930">
    <property type="term" value="P:induction of positive chemotaxis"/>
    <property type="evidence" value="ECO:0007669"/>
    <property type="project" value="InterPro"/>
</dbReference>
<keyword evidence="2 11" id="KW-0963">Cytoplasm</keyword>
<dbReference type="GO" id="GO:0005615">
    <property type="term" value="C:extracellular space"/>
    <property type="evidence" value="ECO:0007669"/>
    <property type="project" value="UniProtKB-KW"/>
</dbReference>
<evidence type="ECO:0000256" key="12">
    <source>
        <dbReference type="SAM" id="MobiDB-lite"/>
    </source>
</evidence>
<keyword evidence="13" id="KW-1185">Reference proteome</keyword>
<feature type="compositionally biased region" description="Polar residues" evidence="12">
    <location>
        <begin position="906"/>
        <end position="915"/>
    </location>
</feature>
<evidence type="ECO:0000256" key="3">
    <source>
        <dbReference type="ARBA" id="ARBA00022500"/>
    </source>
</evidence>
<feature type="compositionally biased region" description="Low complexity" evidence="12">
    <location>
        <begin position="647"/>
        <end position="662"/>
    </location>
</feature>
<dbReference type="FunFam" id="2.30.42.10:FF:000122">
    <property type="entry name" value="Pro-interleukin-16"/>
    <property type="match status" value="1"/>
</dbReference>
<dbReference type="AGR" id="Xenbase:XB-GENE-6487023"/>
<keyword evidence="5 11" id="KW-0964">Secreted</keyword>